<organism evidence="11 13">
    <name type="scientific">Heyndrickxia ginsengihumi</name>
    <dbReference type="NCBI Taxonomy" id="363870"/>
    <lineage>
        <taxon>Bacteria</taxon>
        <taxon>Bacillati</taxon>
        <taxon>Bacillota</taxon>
        <taxon>Bacilli</taxon>
        <taxon>Bacillales</taxon>
        <taxon>Bacillaceae</taxon>
        <taxon>Heyndrickxia</taxon>
    </lineage>
</organism>
<keyword evidence="4 9" id="KW-1003">Cell membrane</keyword>
<evidence type="ECO:0000256" key="1">
    <source>
        <dbReference type="ARBA" id="ARBA00004651"/>
    </source>
</evidence>
<dbReference type="GO" id="GO:0005315">
    <property type="term" value="F:phosphate transmembrane transporter activity"/>
    <property type="evidence" value="ECO:0007669"/>
    <property type="project" value="InterPro"/>
</dbReference>
<dbReference type="EMBL" id="JRUN01000005">
    <property type="protein sequence ID" value="KHD86449.1"/>
    <property type="molecule type" value="Genomic_DNA"/>
</dbReference>
<feature type="transmembrane region" description="Helical" evidence="8">
    <location>
        <begin position="225"/>
        <end position="247"/>
    </location>
</feature>
<reference evidence="12 14" key="3">
    <citation type="submission" date="2020-03" db="EMBL/GenBank/DDBJ databases">
        <title>Bacillus aquiflavi sp. nov., isolated from yellow water of strong flavor Chinese baijiu in Yibin region of China.</title>
        <authorList>
            <person name="Xie J."/>
        </authorList>
    </citation>
    <scope>NUCLEOTIDE SEQUENCE [LARGE SCALE GENOMIC DNA]</scope>
    <source>
        <strain evidence="12 14">Gsoil 114</strain>
    </source>
</reference>
<accession>A0A0A6VII8</accession>
<gene>
    <name evidence="12" type="primary">pstC</name>
    <name evidence="12" type="ORF">G4D61_04330</name>
    <name evidence="11" type="ORF">NG54_02885</name>
</gene>
<feature type="domain" description="ABC transmembrane type-1" evidence="10">
    <location>
        <begin position="93"/>
        <end position="303"/>
    </location>
</feature>
<evidence type="ECO:0000313" key="13">
    <source>
        <dbReference type="Proteomes" id="UP000030588"/>
    </source>
</evidence>
<keyword evidence="7 8" id="KW-0472">Membrane</keyword>
<comment type="similarity">
    <text evidence="2 9">Belongs to the binding-protein-dependent transport system permease family. CysTW subfamily.</text>
</comment>
<dbReference type="GO" id="GO:0005886">
    <property type="term" value="C:plasma membrane"/>
    <property type="evidence" value="ECO:0007669"/>
    <property type="project" value="UniProtKB-SubCell"/>
</dbReference>
<comment type="function">
    <text evidence="9">Part of the binding-protein-dependent transport system for phosphate; probably responsible for the translocation of the substrate across the membrane.</text>
</comment>
<evidence type="ECO:0000259" key="10">
    <source>
        <dbReference type="PROSITE" id="PS50928"/>
    </source>
</evidence>
<dbReference type="SUPFAM" id="SSF161098">
    <property type="entry name" value="MetI-like"/>
    <property type="match status" value="1"/>
</dbReference>
<proteinExistence type="inferred from homology"/>
<reference evidence="11 13" key="1">
    <citation type="submission" date="2014-10" db="EMBL/GenBank/DDBJ databases">
        <title>Draft genome of phytase producing Bacillus ginsengihumi strain M2.11.</title>
        <authorList>
            <person name="Toymentseva A."/>
            <person name="Boulygina E.A."/>
            <person name="Kazakov S.V."/>
            <person name="Kayumov I."/>
            <person name="Suleimanova A.D."/>
            <person name="Mardanova A.M."/>
            <person name="Maria S.N."/>
            <person name="Sergey M.Y."/>
            <person name="Sharipova M.R."/>
        </authorList>
    </citation>
    <scope>NUCLEOTIDE SEQUENCE [LARGE SCALE GENOMIC DNA]</scope>
    <source>
        <strain evidence="11 13">M2.11</strain>
    </source>
</reference>
<feature type="transmembrane region" description="Helical" evidence="8">
    <location>
        <begin position="133"/>
        <end position="157"/>
    </location>
</feature>
<sequence>MNEKALKWTEIESKNKTSQSKRSVERRGKMITFACIAIMVIIAVSMLVFVASKGLSTFFVNKANVIEFFTGTNWDPGKTDKTGAPALGALPMIIGSFAVTFMAAIICAPLAIGGAVFMTEISARIGQKMLQPVIELLVGIPSVVYGFVGLSVIVPFIREHVSGSGFGIAAGTVVLTIMILPTMMSLSVDAIRAVPASLREASLALGATRWQTIYKVVLKTARQGILTAIIFGMARAFGEALAVQMVIGNSTVIPTSLFEPSSTLTSILTMGMGNTVMGQVENNALWTLALILLLMSLIFIIIVRILGRRRTY</sequence>
<dbReference type="InterPro" id="IPR051124">
    <property type="entry name" value="Phosphate_Transport_Permease"/>
</dbReference>
<evidence type="ECO:0000313" key="11">
    <source>
        <dbReference type="EMBL" id="KHD86449.1"/>
    </source>
</evidence>
<comment type="caution">
    <text evidence="11">The sequence shown here is derived from an EMBL/GenBank/DDBJ whole genome shotgun (WGS) entry which is preliminary data.</text>
</comment>
<dbReference type="EMBL" id="JAAIWK010000004">
    <property type="protein sequence ID" value="NEY19194.1"/>
    <property type="molecule type" value="Genomic_DNA"/>
</dbReference>
<dbReference type="InterPro" id="IPR011864">
    <property type="entry name" value="Phosphate_PstC"/>
</dbReference>
<keyword evidence="3 8" id="KW-0813">Transport</keyword>
<dbReference type="RefSeq" id="WP_035353056.1">
    <property type="nucleotide sequence ID" value="NZ_JAAIWK010000004.1"/>
</dbReference>
<comment type="subcellular location">
    <subcellularLocation>
        <location evidence="1 8">Cell membrane</location>
        <topology evidence="1 8">Multi-pass membrane protein</topology>
    </subcellularLocation>
</comment>
<dbReference type="InterPro" id="IPR035906">
    <property type="entry name" value="MetI-like_sf"/>
</dbReference>
<evidence type="ECO:0000313" key="14">
    <source>
        <dbReference type="Proteomes" id="UP000476934"/>
    </source>
</evidence>
<evidence type="ECO:0000256" key="5">
    <source>
        <dbReference type="ARBA" id="ARBA00022692"/>
    </source>
</evidence>
<reference evidence="12 14" key="2">
    <citation type="submission" date="2020-02" db="EMBL/GenBank/DDBJ databases">
        <authorList>
            <person name="Feng H."/>
        </authorList>
    </citation>
    <scope>NUCLEOTIDE SEQUENCE [LARGE SCALE GENOMIC DNA]</scope>
    <source>
        <strain evidence="12 14">Gsoil 114</strain>
    </source>
</reference>
<keyword evidence="5 8" id="KW-0812">Transmembrane</keyword>
<evidence type="ECO:0000256" key="2">
    <source>
        <dbReference type="ARBA" id="ARBA00007069"/>
    </source>
</evidence>
<evidence type="ECO:0000256" key="4">
    <source>
        <dbReference type="ARBA" id="ARBA00022475"/>
    </source>
</evidence>
<dbReference type="PANTHER" id="PTHR30425:SF2">
    <property type="entry name" value="ABC TRANSPORTER PERMEASE PROTEIN YQGH-RELATED"/>
    <property type="match status" value="1"/>
</dbReference>
<dbReference type="InterPro" id="IPR000515">
    <property type="entry name" value="MetI-like"/>
</dbReference>
<feature type="transmembrane region" description="Helical" evidence="8">
    <location>
        <begin position="89"/>
        <end position="112"/>
    </location>
</feature>
<feature type="transmembrane region" description="Helical" evidence="8">
    <location>
        <begin position="163"/>
        <end position="183"/>
    </location>
</feature>
<dbReference type="Proteomes" id="UP000476934">
    <property type="component" value="Unassembled WGS sequence"/>
</dbReference>
<evidence type="ECO:0000256" key="7">
    <source>
        <dbReference type="ARBA" id="ARBA00023136"/>
    </source>
</evidence>
<dbReference type="Gene3D" id="1.10.3720.10">
    <property type="entry name" value="MetI-like"/>
    <property type="match status" value="1"/>
</dbReference>
<keyword evidence="14" id="KW-1185">Reference proteome</keyword>
<protein>
    <recommendedName>
        <fullName evidence="9">Phosphate transport system permease protein</fullName>
    </recommendedName>
</protein>
<dbReference type="STRING" id="363870.NG54_02885"/>
<dbReference type="PANTHER" id="PTHR30425">
    <property type="entry name" value="PHOSPHATE TRANSPORT SYSTEM PERMEASE PROTEIN PST"/>
    <property type="match status" value="1"/>
</dbReference>
<evidence type="ECO:0000256" key="3">
    <source>
        <dbReference type="ARBA" id="ARBA00022448"/>
    </source>
</evidence>
<keyword evidence="6 8" id="KW-1133">Transmembrane helix</keyword>
<evidence type="ECO:0000313" key="12">
    <source>
        <dbReference type="EMBL" id="NEY19194.1"/>
    </source>
</evidence>
<evidence type="ECO:0000256" key="8">
    <source>
        <dbReference type="RuleBase" id="RU363032"/>
    </source>
</evidence>
<dbReference type="Proteomes" id="UP000030588">
    <property type="component" value="Unassembled WGS sequence"/>
</dbReference>
<name>A0A0A6VII8_9BACI</name>
<dbReference type="Pfam" id="PF00528">
    <property type="entry name" value="BPD_transp_1"/>
    <property type="match status" value="1"/>
</dbReference>
<dbReference type="NCBIfam" id="TIGR02138">
    <property type="entry name" value="phosphate_pstC"/>
    <property type="match status" value="1"/>
</dbReference>
<evidence type="ECO:0000256" key="6">
    <source>
        <dbReference type="ARBA" id="ARBA00022989"/>
    </source>
</evidence>
<feature type="transmembrane region" description="Helical" evidence="8">
    <location>
        <begin position="284"/>
        <end position="306"/>
    </location>
</feature>
<keyword evidence="9" id="KW-0592">Phosphate transport</keyword>
<feature type="transmembrane region" description="Helical" evidence="8">
    <location>
        <begin position="30"/>
        <end position="51"/>
    </location>
</feature>
<dbReference type="AlphaFoldDB" id="A0A0A6VII8"/>
<dbReference type="CDD" id="cd06261">
    <property type="entry name" value="TM_PBP2"/>
    <property type="match status" value="1"/>
</dbReference>
<dbReference type="OrthoDB" id="9785113at2"/>
<evidence type="ECO:0000256" key="9">
    <source>
        <dbReference type="RuleBase" id="RU363054"/>
    </source>
</evidence>
<dbReference type="PROSITE" id="PS50928">
    <property type="entry name" value="ABC_TM1"/>
    <property type="match status" value="1"/>
</dbReference>
<dbReference type="GO" id="GO:0006817">
    <property type="term" value="P:phosphate ion transport"/>
    <property type="evidence" value="ECO:0007669"/>
    <property type="project" value="UniProtKB-KW"/>
</dbReference>